<dbReference type="Proteomes" id="UP000419144">
    <property type="component" value="Unassembled WGS sequence"/>
</dbReference>
<organism evidence="2 3">
    <name type="scientific">Leishmania tarentolae</name>
    <name type="common">Sauroleishmania tarentolae</name>
    <dbReference type="NCBI Taxonomy" id="5689"/>
    <lineage>
        <taxon>Eukaryota</taxon>
        <taxon>Discoba</taxon>
        <taxon>Euglenozoa</taxon>
        <taxon>Kinetoplastea</taxon>
        <taxon>Metakinetoplastina</taxon>
        <taxon>Trypanosomatida</taxon>
        <taxon>Trypanosomatidae</taxon>
        <taxon>Leishmaniinae</taxon>
        <taxon>Leishmania</taxon>
        <taxon>lizard Leishmania</taxon>
    </lineage>
</organism>
<feature type="region of interest" description="Disordered" evidence="1">
    <location>
        <begin position="161"/>
        <end position="184"/>
    </location>
</feature>
<feature type="region of interest" description="Disordered" evidence="1">
    <location>
        <begin position="250"/>
        <end position="298"/>
    </location>
</feature>
<accession>A0A640KNF8</accession>
<feature type="compositionally biased region" description="Polar residues" evidence="1">
    <location>
        <begin position="279"/>
        <end position="294"/>
    </location>
</feature>
<comment type="caution">
    <text evidence="2">The sequence shown here is derived from an EMBL/GenBank/DDBJ whole genome shotgun (WGS) entry which is preliminary data.</text>
</comment>
<protein>
    <submittedName>
        <fullName evidence="2">Uncharacterized protein</fullName>
    </submittedName>
</protein>
<gene>
    <name evidence="2" type="ORF">LtaPh_3130900</name>
</gene>
<dbReference type="VEuPathDB" id="TriTrypDB:LtaPh_3130900"/>
<sequence length="528" mass="55301">MGVDLCLPKSTTVLNAEKREGKLVAVPMEGTSSAPAPADPVLLLQGEVEGQGSGISRSTVLKGCHSARRVSSARVHVDKDDSAHRGALPRLSAEAQNSIMNSSFPRGADAPSHMLTCSSATRGRNMNCSSHSGTCAGNPESLSTTDMHTITNGLASHSRSILRPSSGWTNSNSSLAQNQPESTEHLNLSQSLGLQTTCVPSRGNVCFLDTSEEVAQPQGMEVNEWSNSGDQERWKGSSHGLSTSASILTAQGNRQRAARSPIAENAGSGVGFQKKKGPNSLSPALTVRSVSGETPSPWPSVEETYCAPSHTNGVFKDLACFSVSDNRDRLGVFGDNGGGEALPPAAALLNATSHSSQSPKSILLRSSASTSVVGNWGTECSASLPSPDSVSPGLRRVTRGRQNEQEDLLSEKRPSFSGVLPHLLSGSRLRGRGRDEDNSVDDEHIVASVGRTMMRLQGSDGLSSVCSRSSSRLRSRRSSAEISAHALRTAGRIRGAMLSVPKALERAESNGPVSSSTTAKSGPLETGS</sequence>
<proteinExistence type="predicted"/>
<feature type="compositionally biased region" description="Polar residues" evidence="1">
    <location>
        <begin position="166"/>
        <end position="184"/>
    </location>
</feature>
<feature type="compositionally biased region" description="Polar residues" evidence="1">
    <location>
        <begin position="511"/>
        <end position="520"/>
    </location>
</feature>
<dbReference type="AlphaFoldDB" id="A0A640KNF8"/>
<evidence type="ECO:0000313" key="2">
    <source>
        <dbReference type="EMBL" id="GET91270.1"/>
    </source>
</evidence>
<evidence type="ECO:0000256" key="1">
    <source>
        <dbReference type="SAM" id="MobiDB-lite"/>
    </source>
</evidence>
<keyword evidence="3" id="KW-1185">Reference proteome</keyword>
<dbReference type="OrthoDB" id="261190at2759"/>
<evidence type="ECO:0000313" key="3">
    <source>
        <dbReference type="Proteomes" id="UP000419144"/>
    </source>
</evidence>
<feature type="region of interest" description="Disordered" evidence="1">
    <location>
        <begin position="501"/>
        <end position="528"/>
    </location>
</feature>
<name>A0A640KNF8_LEITA</name>
<feature type="region of interest" description="Disordered" evidence="1">
    <location>
        <begin position="459"/>
        <end position="482"/>
    </location>
</feature>
<reference evidence="2" key="1">
    <citation type="submission" date="2019-11" db="EMBL/GenBank/DDBJ databases">
        <title>Leishmania tarentolae CDS.</title>
        <authorList>
            <person name="Goto Y."/>
            <person name="Yamagishi J."/>
        </authorList>
    </citation>
    <scope>NUCLEOTIDE SEQUENCE [LARGE SCALE GENOMIC DNA]</scope>
    <source>
        <strain evidence="2">Parrot Tar II</strain>
    </source>
</reference>
<dbReference type="EMBL" id="BLBS01000047">
    <property type="protein sequence ID" value="GET91270.1"/>
    <property type="molecule type" value="Genomic_DNA"/>
</dbReference>